<evidence type="ECO:0000313" key="2">
    <source>
        <dbReference type="EMBL" id="KWF58377.1"/>
    </source>
</evidence>
<dbReference type="EMBL" id="LPJX01000066">
    <property type="protein sequence ID" value="KWF58377.1"/>
    <property type="molecule type" value="Genomic_DNA"/>
</dbReference>
<comment type="caution">
    <text evidence="2">The sequence shown here is derived from an EMBL/GenBank/DDBJ whole genome shotgun (WGS) entry which is preliminary data.</text>
</comment>
<accession>A0A132ESK2</accession>
<evidence type="ECO:0000313" key="3">
    <source>
        <dbReference type="Proteomes" id="UP000061512"/>
    </source>
</evidence>
<dbReference type="PROSITE" id="PS51257">
    <property type="entry name" value="PROKAR_LIPOPROTEIN"/>
    <property type="match status" value="1"/>
</dbReference>
<dbReference type="Pfam" id="PF08309">
    <property type="entry name" value="LVIVD"/>
    <property type="match status" value="1"/>
</dbReference>
<feature type="signal peptide" evidence="1">
    <location>
        <begin position="1"/>
        <end position="18"/>
    </location>
</feature>
<keyword evidence="1" id="KW-0732">Signal</keyword>
<evidence type="ECO:0000256" key="1">
    <source>
        <dbReference type="SAM" id="SignalP"/>
    </source>
</evidence>
<dbReference type="Proteomes" id="UP000061512">
    <property type="component" value="Unassembled WGS sequence"/>
</dbReference>
<name>A0A132ESK2_9BURK</name>
<feature type="chain" id="PRO_5007291093" description="Lipoprotein" evidence="1">
    <location>
        <begin position="19"/>
        <end position="493"/>
    </location>
</feature>
<dbReference type="RefSeq" id="WP_060300277.1">
    <property type="nucleotide sequence ID" value="NZ_LPJX01000066.1"/>
</dbReference>
<dbReference type="InterPro" id="IPR013211">
    <property type="entry name" value="LVIVD"/>
</dbReference>
<evidence type="ECO:0008006" key="4">
    <source>
        <dbReference type="Google" id="ProtNLM"/>
    </source>
</evidence>
<dbReference type="AlphaFoldDB" id="A0A132ESK2"/>
<proteinExistence type="predicted"/>
<sequence length="493" mass="51897">MQRYKALTAALLVVSAIAAGVAACGGHVDDGAAATVFAANDLPETGLQGQVPIADQTSGRSTAGYRKGMTLVGQSTLMDRGGNMQLAWYRNCAYVDNGSAGNHPLEGLAVVDVSDPAKPSLVRIVSSPTGHNSWEGLEVGSATGVMVAFATSRTNPLYTTLFGADNPNNDGIAADALDVYDLSQDCRNPVRAATLSTRDLFPGGIHGLKISPDGRTAYISTIKAFAAPASQATLAAVDISVPSAPKVIATWNWNDDPENTGAEAWHDGDISDDGNTLYWGTVASFANEPVKHTGVRAFDVSSIRNRSANASFRLLGKVDWTDCGDSQGHTVQFAKINGAPYVFAGAECTGVQYHVIPVGDPAHMTVAATYTTEASDPKNAAAVANDNVTYWGHYTGVDSVANATTLFVTWYGSGLRLLDIRDPLHIKEFAYYNPPAHPNNVFCGLMCATKNEVLMSDVHYDRGSGNIWFAGVNGGFYVAHITASAGPNGLTVQ</sequence>
<protein>
    <recommendedName>
        <fullName evidence="4">Lipoprotein</fullName>
    </recommendedName>
</protein>
<reference evidence="2 3" key="1">
    <citation type="submission" date="2015-11" db="EMBL/GenBank/DDBJ databases">
        <title>Expanding the genomic diversity of Burkholderia species for the development of highly accurate diagnostics.</title>
        <authorList>
            <person name="Sahl J."/>
            <person name="Keim P."/>
            <person name="Wagner D."/>
        </authorList>
    </citation>
    <scope>NUCLEOTIDE SEQUENCE [LARGE SCALE GENOMIC DNA]</scope>
    <source>
        <strain evidence="2 3">MSMB574WGS</strain>
    </source>
</reference>
<organism evidence="2 3">
    <name type="scientific">Burkholderia pseudomultivorans</name>
    <dbReference type="NCBI Taxonomy" id="1207504"/>
    <lineage>
        <taxon>Bacteria</taxon>
        <taxon>Pseudomonadati</taxon>
        <taxon>Pseudomonadota</taxon>
        <taxon>Betaproteobacteria</taxon>
        <taxon>Burkholderiales</taxon>
        <taxon>Burkholderiaceae</taxon>
        <taxon>Burkholderia</taxon>
        <taxon>Burkholderia cepacia complex</taxon>
    </lineage>
</organism>
<gene>
    <name evidence="2" type="ORF">WT57_02840</name>
</gene>